<reference evidence="1 2" key="1">
    <citation type="journal article" date="2019" name="Nat. Ecol. Evol.">
        <title>Megaphylogeny resolves global patterns of mushroom evolution.</title>
        <authorList>
            <person name="Varga T."/>
            <person name="Krizsan K."/>
            <person name="Foldi C."/>
            <person name="Dima B."/>
            <person name="Sanchez-Garcia M."/>
            <person name="Sanchez-Ramirez S."/>
            <person name="Szollosi G.J."/>
            <person name="Szarkandi J.G."/>
            <person name="Papp V."/>
            <person name="Albert L."/>
            <person name="Andreopoulos W."/>
            <person name="Angelini C."/>
            <person name="Antonin V."/>
            <person name="Barry K.W."/>
            <person name="Bougher N.L."/>
            <person name="Buchanan P."/>
            <person name="Buyck B."/>
            <person name="Bense V."/>
            <person name="Catcheside P."/>
            <person name="Chovatia M."/>
            <person name="Cooper J."/>
            <person name="Damon W."/>
            <person name="Desjardin D."/>
            <person name="Finy P."/>
            <person name="Geml J."/>
            <person name="Haridas S."/>
            <person name="Hughes K."/>
            <person name="Justo A."/>
            <person name="Karasinski D."/>
            <person name="Kautmanova I."/>
            <person name="Kiss B."/>
            <person name="Kocsube S."/>
            <person name="Kotiranta H."/>
            <person name="LaButti K.M."/>
            <person name="Lechner B.E."/>
            <person name="Liimatainen K."/>
            <person name="Lipzen A."/>
            <person name="Lukacs Z."/>
            <person name="Mihaltcheva S."/>
            <person name="Morgado L.N."/>
            <person name="Niskanen T."/>
            <person name="Noordeloos M.E."/>
            <person name="Ohm R.A."/>
            <person name="Ortiz-Santana B."/>
            <person name="Ovrebo C."/>
            <person name="Racz N."/>
            <person name="Riley R."/>
            <person name="Savchenko A."/>
            <person name="Shiryaev A."/>
            <person name="Soop K."/>
            <person name="Spirin V."/>
            <person name="Szebenyi C."/>
            <person name="Tomsovsky M."/>
            <person name="Tulloss R.E."/>
            <person name="Uehling J."/>
            <person name="Grigoriev I.V."/>
            <person name="Vagvolgyi C."/>
            <person name="Papp T."/>
            <person name="Martin F.M."/>
            <person name="Miettinen O."/>
            <person name="Hibbett D.S."/>
            <person name="Nagy L.G."/>
        </authorList>
    </citation>
    <scope>NUCLEOTIDE SEQUENCE [LARGE SCALE GENOMIC DNA]</scope>
    <source>
        <strain evidence="1 2">NL-1719</strain>
    </source>
</reference>
<accession>A0ACD3BBN7</accession>
<keyword evidence="2" id="KW-1185">Reference proteome</keyword>
<evidence type="ECO:0000313" key="2">
    <source>
        <dbReference type="Proteomes" id="UP000308600"/>
    </source>
</evidence>
<sequence length="355" mass="40313">MRQIVFYQSGVGAEANFDGDFVPQASVLREYHFLPASKIRDAYGFIAQNFHEGDEIFLFGWVNFRCLGAYTARKLAGLIDKIGLLETQQLGHFFAIWKDLVDGKEPTIPPGTRRTNIRCVGVWDTVGAVFNVIDALHIKDTSLSPSIDYAFHAVSLQENRDRFQPTLWTLPQFGLRNGQVFKEASLNLMTLRLQIWFPGAHTNVGGSYDRHELSDIALFWMVGEILDASLFNLDADFIARTKQSGPDAWGTSQPRNAYNELTWGSGKLFMKAKTRLATNDITRDITFHHSWANAPDALKDPYQMITPKILKETLGAGWMPKYADLNKYEREQKDHWRSGGWQVSITGTLLKKIKY</sequence>
<gene>
    <name evidence="1" type="ORF">BDN72DRAFT_757173</name>
</gene>
<name>A0ACD3BBN7_9AGAR</name>
<dbReference type="EMBL" id="ML208262">
    <property type="protein sequence ID" value="TFK75565.1"/>
    <property type="molecule type" value="Genomic_DNA"/>
</dbReference>
<proteinExistence type="predicted"/>
<protein>
    <submittedName>
        <fullName evidence="1">Uncharacterized protein</fullName>
    </submittedName>
</protein>
<evidence type="ECO:0000313" key="1">
    <source>
        <dbReference type="EMBL" id="TFK75565.1"/>
    </source>
</evidence>
<dbReference type="Proteomes" id="UP000308600">
    <property type="component" value="Unassembled WGS sequence"/>
</dbReference>
<organism evidence="1 2">
    <name type="scientific">Pluteus cervinus</name>
    <dbReference type="NCBI Taxonomy" id="181527"/>
    <lineage>
        <taxon>Eukaryota</taxon>
        <taxon>Fungi</taxon>
        <taxon>Dikarya</taxon>
        <taxon>Basidiomycota</taxon>
        <taxon>Agaricomycotina</taxon>
        <taxon>Agaricomycetes</taxon>
        <taxon>Agaricomycetidae</taxon>
        <taxon>Agaricales</taxon>
        <taxon>Pluteineae</taxon>
        <taxon>Pluteaceae</taxon>
        <taxon>Pluteus</taxon>
    </lineage>
</organism>